<comment type="subcellular location">
    <subcellularLocation>
        <location evidence="1">Cytoplasm</location>
        <location evidence="1">Cytoskeleton</location>
        <location evidence="1">Cilium axoneme</location>
    </subcellularLocation>
</comment>
<name>A0A6A0A005_HAELA</name>
<dbReference type="Pfam" id="PF13855">
    <property type="entry name" value="LRR_8"/>
    <property type="match status" value="1"/>
</dbReference>
<protein>
    <submittedName>
        <fullName evidence="4">Uncharacterized protein</fullName>
    </submittedName>
</protein>
<evidence type="ECO:0000313" key="5">
    <source>
        <dbReference type="Proteomes" id="UP000485058"/>
    </source>
</evidence>
<dbReference type="InterPro" id="IPR003591">
    <property type="entry name" value="Leu-rich_rpt_typical-subtyp"/>
</dbReference>
<evidence type="ECO:0000256" key="3">
    <source>
        <dbReference type="ARBA" id="ARBA00022737"/>
    </source>
</evidence>
<dbReference type="GO" id="GO:0005930">
    <property type="term" value="C:axoneme"/>
    <property type="evidence" value="ECO:0007669"/>
    <property type="project" value="UniProtKB-SubCell"/>
</dbReference>
<proteinExistence type="predicted"/>
<dbReference type="SUPFAM" id="SSF52058">
    <property type="entry name" value="L domain-like"/>
    <property type="match status" value="1"/>
</dbReference>
<dbReference type="InterPro" id="IPR032675">
    <property type="entry name" value="LRR_dom_sf"/>
</dbReference>
<dbReference type="SMART" id="SM00369">
    <property type="entry name" value="LRR_TYP"/>
    <property type="match status" value="2"/>
</dbReference>
<evidence type="ECO:0000256" key="2">
    <source>
        <dbReference type="ARBA" id="ARBA00022614"/>
    </source>
</evidence>
<organism evidence="4 5">
    <name type="scientific">Haematococcus lacustris</name>
    <name type="common">Green alga</name>
    <name type="synonym">Haematococcus pluvialis</name>
    <dbReference type="NCBI Taxonomy" id="44745"/>
    <lineage>
        <taxon>Eukaryota</taxon>
        <taxon>Viridiplantae</taxon>
        <taxon>Chlorophyta</taxon>
        <taxon>core chlorophytes</taxon>
        <taxon>Chlorophyceae</taxon>
        <taxon>CS clade</taxon>
        <taxon>Chlamydomonadales</taxon>
        <taxon>Haematococcaceae</taxon>
        <taxon>Haematococcus</taxon>
    </lineage>
</organism>
<feature type="non-terminal residue" evidence="4">
    <location>
        <position position="1"/>
    </location>
</feature>
<keyword evidence="3" id="KW-0677">Repeat</keyword>
<dbReference type="Gene3D" id="3.80.10.10">
    <property type="entry name" value="Ribonuclease Inhibitor"/>
    <property type="match status" value="1"/>
</dbReference>
<sequence length="102" mass="11486">MNLPMLQDLAVMLDQENPDLFKWLTGQLPPSELMASNMAFKVCSLPLLQLLSLHDNQITHLPEAVATLPSLITLDLQFNPLRQLPDSLMAVRKTTLQDHNRA</sequence>
<dbReference type="InterPro" id="IPR001611">
    <property type="entry name" value="Leu-rich_rpt"/>
</dbReference>
<dbReference type="EMBL" id="BLLF01002459">
    <property type="protein sequence ID" value="GFH24158.1"/>
    <property type="molecule type" value="Genomic_DNA"/>
</dbReference>
<gene>
    <name evidence="4" type="ORF">HaLaN_21894</name>
</gene>
<dbReference type="AlphaFoldDB" id="A0A6A0A005"/>
<evidence type="ECO:0000256" key="1">
    <source>
        <dbReference type="ARBA" id="ARBA00004430"/>
    </source>
</evidence>
<keyword evidence="2" id="KW-0433">Leucine-rich repeat</keyword>
<evidence type="ECO:0000313" key="4">
    <source>
        <dbReference type="EMBL" id="GFH24158.1"/>
    </source>
</evidence>
<dbReference type="Proteomes" id="UP000485058">
    <property type="component" value="Unassembled WGS sequence"/>
</dbReference>
<comment type="caution">
    <text evidence="4">The sequence shown here is derived from an EMBL/GenBank/DDBJ whole genome shotgun (WGS) entry which is preliminary data.</text>
</comment>
<keyword evidence="5" id="KW-1185">Reference proteome</keyword>
<reference evidence="4 5" key="1">
    <citation type="submission" date="2020-02" db="EMBL/GenBank/DDBJ databases">
        <title>Draft genome sequence of Haematococcus lacustris strain NIES-144.</title>
        <authorList>
            <person name="Morimoto D."/>
            <person name="Nakagawa S."/>
            <person name="Yoshida T."/>
            <person name="Sawayama S."/>
        </authorList>
    </citation>
    <scope>NUCLEOTIDE SEQUENCE [LARGE SCALE GENOMIC DNA]</scope>
    <source>
        <strain evidence="4 5">NIES-144</strain>
    </source>
</reference>
<accession>A0A6A0A005</accession>